<comment type="caution">
    <text evidence="3">The sequence shown here is derived from an EMBL/GenBank/DDBJ whole genome shotgun (WGS) entry which is preliminary data.</text>
</comment>
<dbReference type="SUPFAM" id="SSF52540">
    <property type="entry name" value="P-loop containing nucleoside triphosphate hydrolases"/>
    <property type="match status" value="1"/>
</dbReference>
<name>A0ABV9EPT4_9ACTN</name>
<organism evidence="3 4">
    <name type="scientific">Sphaerisporangium corydalis</name>
    <dbReference type="NCBI Taxonomy" id="1441875"/>
    <lineage>
        <taxon>Bacteria</taxon>
        <taxon>Bacillati</taxon>
        <taxon>Actinomycetota</taxon>
        <taxon>Actinomycetes</taxon>
        <taxon>Streptosporangiales</taxon>
        <taxon>Streptosporangiaceae</taxon>
        <taxon>Sphaerisporangium</taxon>
    </lineage>
</organism>
<dbReference type="Pfam" id="PF13424">
    <property type="entry name" value="TPR_12"/>
    <property type="match status" value="3"/>
</dbReference>
<dbReference type="Gene3D" id="1.25.40.10">
    <property type="entry name" value="Tetratricopeptide repeat domain"/>
    <property type="match status" value="2"/>
</dbReference>
<dbReference type="InterPro" id="IPR002182">
    <property type="entry name" value="NB-ARC"/>
</dbReference>
<feature type="domain" description="NB-ARC" evidence="2">
    <location>
        <begin position="94"/>
        <end position="236"/>
    </location>
</feature>
<dbReference type="NCBIfam" id="NF040586">
    <property type="entry name" value="FxSxx_TPR"/>
    <property type="match status" value="1"/>
</dbReference>
<dbReference type="PRINTS" id="PR00381">
    <property type="entry name" value="KINESINLIGHT"/>
</dbReference>
<proteinExistence type="predicted"/>
<dbReference type="SUPFAM" id="SSF48452">
    <property type="entry name" value="TPR-like"/>
    <property type="match status" value="3"/>
</dbReference>
<dbReference type="Pfam" id="PF00931">
    <property type="entry name" value="NB-ARC"/>
    <property type="match status" value="1"/>
</dbReference>
<dbReference type="PANTHER" id="PTHR46082">
    <property type="entry name" value="ATP/GTP-BINDING PROTEIN-RELATED"/>
    <property type="match status" value="1"/>
</dbReference>
<dbReference type="EMBL" id="JBHSFN010000026">
    <property type="protein sequence ID" value="MFC4590863.1"/>
    <property type="molecule type" value="Genomic_DNA"/>
</dbReference>
<dbReference type="InterPro" id="IPR027417">
    <property type="entry name" value="P-loop_NTPase"/>
</dbReference>
<evidence type="ECO:0000313" key="3">
    <source>
        <dbReference type="EMBL" id="MFC4590863.1"/>
    </source>
</evidence>
<keyword evidence="4" id="KW-1185">Reference proteome</keyword>
<dbReference type="InterPro" id="IPR053137">
    <property type="entry name" value="NLR-like"/>
</dbReference>
<dbReference type="Proteomes" id="UP001595891">
    <property type="component" value="Unassembled WGS sequence"/>
</dbReference>
<evidence type="ECO:0000256" key="1">
    <source>
        <dbReference type="SAM" id="MobiDB-lite"/>
    </source>
</evidence>
<dbReference type="RefSeq" id="WP_262844262.1">
    <property type="nucleotide sequence ID" value="NZ_JANZYP010000027.1"/>
</dbReference>
<dbReference type="Gene3D" id="3.40.50.300">
    <property type="entry name" value="P-loop containing nucleotide triphosphate hydrolases"/>
    <property type="match status" value="1"/>
</dbReference>
<sequence>MSTPPEDPGAGDRRPGGSVHMDGAAFGQSRVYQAGRDQIVNQSVLPDQASRPVDQVTARPGSRNVPWHSQVFVGRDGELAGLERALEGPRPVVVAAVHGLGGIGKSTLAARYAATRARMFNPVWWIAADSASSIEAGLAALAAELQPELAAAVPLEALAQRALAWLGCHEGWLLVLDNVTDPADAAPVLDRTLAGRVLVTSRLGEGWHRAGASVLRLEVLPEGQAIDLLTAVATHHRPEADLDGAAELVGELGCLPLAIEQAGAYLHQNRLSPRAYLRLLAEHPAVMYDQAARGSAAERTIARIWRLTLDRLAGDPLAGHLLRVLAWYAPEKIPRSLLDPIAEPPRLLQALGGLAAYNMITLDGRTVTVHRLVQAVARTPDPGDPHRGEADVRTALHQATRLLSDGLAATSFEDPAGWPTWRTLLAHITALADHAPAATDTPATAGLLDRTGLFLYDQGAPARAIGFHDRAHDANRQTLGGDHPATLTSRNNLAGAYQAAGDLGRAIPLYERTLTGSERVLGGDHPSTLAARNNLASAYRAAGDLGRAVPLLKRTLADSERVLGGEHPITLSSRNNLAYAHRAAGNLALAIPLHERTLADSERVLGGDHPSTLTARNNLASAYRAAGDLGRAVPLSKRALADSERVLGGDHPITLGSRNNLAGAYETAGDLGRAITLYERTLADRERVLGGDHPDTLTSRNNLAHAYQAAGDLGRAVPLLRRTLADSERVLGGDHPDTLTARNNLASAYQAAGELGRAVSLLRRTLADSERVLGGDHPITKVMRANLEAIIR</sequence>
<protein>
    <submittedName>
        <fullName evidence="3">FxSxx-COOH system tetratricopeptide repeat protein</fullName>
    </submittedName>
</protein>
<feature type="region of interest" description="Disordered" evidence="1">
    <location>
        <begin position="1"/>
        <end position="27"/>
    </location>
</feature>
<evidence type="ECO:0000313" key="4">
    <source>
        <dbReference type="Proteomes" id="UP001595891"/>
    </source>
</evidence>
<dbReference type="Pfam" id="PF13374">
    <property type="entry name" value="TPR_10"/>
    <property type="match status" value="2"/>
</dbReference>
<accession>A0ABV9EPT4</accession>
<gene>
    <name evidence="3" type="primary">fxsT</name>
    <name evidence="3" type="ORF">ACFO8L_32530</name>
</gene>
<evidence type="ECO:0000259" key="2">
    <source>
        <dbReference type="Pfam" id="PF00931"/>
    </source>
</evidence>
<dbReference type="InterPro" id="IPR011990">
    <property type="entry name" value="TPR-like_helical_dom_sf"/>
</dbReference>
<dbReference type="PANTHER" id="PTHR46082:SF6">
    <property type="entry name" value="AAA+ ATPASE DOMAIN-CONTAINING PROTEIN-RELATED"/>
    <property type="match status" value="1"/>
</dbReference>
<reference evidence="4" key="1">
    <citation type="journal article" date="2019" name="Int. J. Syst. Evol. Microbiol.">
        <title>The Global Catalogue of Microorganisms (GCM) 10K type strain sequencing project: providing services to taxonomists for standard genome sequencing and annotation.</title>
        <authorList>
            <consortium name="The Broad Institute Genomics Platform"/>
            <consortium name="The Broad Institute Genome Sequencing Center for Infectious Disease"/>
            <person name="Wu L."/>
            <person name="Ma J."/>
        </authorList>
    </citation>
    <scope>NUCLEOTIDE SEQUENCE [LARGE SCALE GENOMIC DNA]</scope>
    <source>
        <strain evidence="4">CCUG 49560</strain>
    </source>
</reference>
<feature type="region of interest" description="Disordered" evidence="1">
    <location>
        <begin position="42"/>
        <end position="62"/>
    </location>
</feature>